<feature type="domain" description="Tetrapyrrole biosynthesis uroporphyrinogen III synthase" evidence="1">
    <location>
        <begin position="36"/>
        <end position="273"/>
    </location>
</feature>
<proteinExistence type="predicted"/>
<dbReference type="EMBL" id="NESQ01000073">
    <property type="protein sequence ID" value="PUU80048.1"/>
    <property type="molecule type" value="Genomic_DNA"/>
</dbReference>
<dbReference type="Gene3D" id="3.40.50.10090">
    <property type="match status" value="2"/>
</dbReference>
<dbReference type="PANTHER" id="PTHR12390:SF0">
    <property type="entry name" value="UROPORPHYRINOGEN-III SYNTHASE"/>
    <property type="match status" value="1"/>
</dbReference>
<evidence type="ECO:0000313" key="2">
    <source>
        <dbReference type="EMBL" id="PUU80048.1"/>
    </source>
</evidence>
<comment type="caution">
    <text evidence="2">The sequence shown here is derived from an EMBL/GenBank/DDBJ whole genome shotgun (WGS) entry which is preliminary data.</text>
</comment>
<dbReference type="GO" id="GO:0006782">
    <property type="term" value="P:protoporphyrinogen IX biosynthetic process"/>
    <property type="evidence" value="ECO:0007669"/>
    <property type="project" value="UniProtKB-UniPathway"/>
</dbReference>
<dbReference type="Proteomes" id="UP000244722">
    <property type="component" value="Unassembled WGS sequence"/>
</dbReference>
<dbReference type="SUPFAM" id="SSF69618">
    <property type="entry name" value="HemD-like"/>
    <property type="match status" value="1"/>
</dbReference>
<organism evidence="2 3">
    <name type="scientific">Tuber borchii</name>
    <name type="common">White truffle</name>
    <dbReference type="NCBI Taxonomy" id="42251"/>
    <lineage>
        <taxon>Eukaryota</taxon>
        <taxon>Fungi</taxon>
        <taxon>Dikarya</taxon>
        <taxon>Ascomycota</taxon>
        <taxon>Pezizomycotina</taxon>
        <taxon>Pezizomycetes</taxon>
        <taxon>Pezizales</taxon>
        <taxon>Tuberaceae</taxon>
        <taxon>Tuber</taxon>
    </lineage>
</organism>
<reference evidence="2 3" key="1">
    <citation type="submission" date="2017-04" db="EMBL/GenBank/DDBJ databases">
        <title>Draft genome sequence of Tuber borchii Vittad., a whitish edible truffle.</title>
        <authorList>
            <consortium name="DOE Joint Genome Institute"/>
            <person name="Murat C."/>
            <person name="Kuo A."/>
            <person name="Barry K.W."/>
            <person name="Clum A."/>
            <person name="Dockter R.B."/>
            <person name="Fauchery L."/>
            <person name="Iotti M."/>
            <person name="Kohler A."/>
            <person name="Labutti K."/>
            <person name="Lindquist E.A."/>
            <person name="Lipzen A."/>
            <person name="Ohm R.A."/>
            <person name="Wang M."/>
            <person name="Grigoriev I.V."/>
            <person name="Zambonelli A."/>
            <person name="Martin F.M."/>
        </authorList>
    </citation>
    <scope>NUCLEOTIDE SEQUENCE [LARGE SCALE GENOMIC DNA]</scope>
    <source>
        <strain evidence="2 3">Tbo3840</strain>
    </source>
</reference>
<protein>
    <submittedName>
        <fullName evidence="2">Tetrapyrrole biosynthesis, uroporphyrinogen III synthase</fullName>
    </submittedName>
</protein>
<dbReference type="UniPathway" id="UPA00251">
    <property type="reaction ID" value="UER00320"/>
</dbReference>
<dbReference type="GO" id="GO:0004852">
    <property type="term" value="F:uroporphyrinogen-III synthase activity"/>
    <property type="evidence" value="ECO:0007669"/>
    <property type="project" value="InterPro"/>
</dbReference>
<dbReference type="PANTHER" id="PTHR12390">
    <property type="entry name" value="UROPORPHYRINOGEN III SYNTHASE"/>
    <property type="match status" value="1"/>
</dbReference>
<dbReference type="InterPro" id="IPR039793">
    <property type="entry name" value="UROS/Hem4"/>
</dbReference>
<sequence length="295" mass="32226">MSDSETKDIPILFLKTRSLPHEQYNEFFASNPLDNAVFTPLFIPVLKHHHVNLDNLKTHLITKFDSADPDSYGGLVITSQRTAEALSSIIPALPPTTLQNLFANTKVWVVGPATGSALVRLGFAASNVLGQNSGNGEALAELILESYGSRPKPLLFLAGETRRDIIPKTLSIAPEGRNITVETLTVYETIVDEGFETEFGKVIEEMKDTTRWIVLFSPTGADIAIDVLAKDLTSPSSGSYLAAIGPTTEKHLVDKLSRKPDVVAEKPTPQSLWEGIRVFTQRDRVKGDDVTIGDD</sequence>
<dbReference type="CDD" id="cd06578">
    <property type="entry name" value="HemD"/>
    <property type="match status" value="1"/>
</dbReference>
<accession>A0A2T6ZX39</accession>
<evidence type="ECO:0000259" key="1">
    <source>
        <dbReference type="Pfam" id="PF02602"/>
    </source>
</evidence>
<dbReference type="AlphaFoldDB" id="A0A2T6ZX39"/>
<dbReference type="STRING" id="42251.A0A2T6ZX39"/>
<dbReference type="OrthoDB" id="5595751at2759"/>
<keyword evidence="3" id="KW-1185">Reference proteome</keyword>
<dbReference type="InterPro" id="IPR003754">
    <property type="entry name" value="4pyrrol_synth_uPrphyn_synth"/>
</dbReference>
<gene>
    <name evidence="2" type="ORF">B9Z19DRAFT_976166</name>
</gene>
<dbReference type="GO" id="GO:0005829">
    <property type="term" value="C:cytosol"/>
    <property type="evidence" value="ECO:0007669"/>
    <property type="project" value="TreeGrafter"/>
</dbReference>
<dbReference type="Pfam" id="PF02602">
    <property type="entry name" value="HEM4"/>
    <property type="match status" value="1"/>
</dbReference>
<dbReference type="GO" id="GO:0006780">
    <property type="term" value="P:uroporphyrinogen III biosynthetic process"/>
    <property type="evidence" value="ECO:0007669"/>
    <property type="project" value="InterPro"/>
</dbReference>
<evidence type="ECO:0000313" key="3">
    <source>
        <dbReference type="Proteomes" id="UP000244722"/>
    </source>
</evidence>
<dbReference type="InterPro" id="IPR036108">
    <property type="entry name" value="4pyrrol_syn_uPrphyn_synt_sf"/>
</dbReference>
<name>A0A2T6ZX39_TUBBO</name>